<feature type="compositionally biased region" description="Polar residues" evidence="2">
    <location>
        <begin position="468"/>
        <end position="481"/>
    </location>
</feature>
<protein>
    <recommendedName>
        <fullName evidence="3">Arrestin C-terminal-like domain-containing protein</fullName>
    </recommendedName>
</protein>
<proteinExistence type="inferred from homology"/>
<evidence type="ECO:0000313" key="6">
    <source>
        <dbReference type="Proteomes" id="UP000014760"/>
    </source>
</evidence>
<accession>R7U9J7</accession>
<reference evidence="4 6" key="2">
    <citation type="journal article" date="2013" name="Nature">
        <title>Insights into bilaterian evolution from three spiralian genomes.</title>
        <authorList>
            <person name="Simakov O."/>
            <person name="Marletaz F."/>
            <person name="Cho S.J."/>
            <person name="Edsinger-Gonzales E."/>
            <person name="Havlak P."/>
            <person name="Hellsten U."/>
            <person name="Kuo D.H."/>
            <person name="Larsson T."/>
            <person name="Lv J."/>
            <person name="Arendt D."/>
            <person name="Savage R."/>
            <person name="Osoegawa K."/>
            <person name="de Jong P."/>
            <person name="Grimwood J."/>
            <person name="Chapman J.A."/>
            <person name="Shapiro H."/>
            <person name="Aerts A."/>
            <person name="Otillar R.P."/>
            <person name="Terry A.Y."/>
            <person name="Boore J.L."/>
            <person name="Grigoriev I.V."/>
            <person name="Lindberg D.R."/>
            <person name="Seaver E.C."/>
            <person name="Weisblat D.A."/>
            <person name="Putnam N.H."/>
            <person name="Rokhsar D.S."/>
        </authorList>
    </citation>
    <scope>NUCLEOTIDE SEQUENCE</scope>
    <source>
        <strain evidence="4 6">I ESC-2004</strain>
    </source>
</reference>
<dbReference type="PANTHER" id="PTHR11188:SF176">
    <property type="entry name" value="ARRESTIN DOMAIN-CONTAINING PROTEIN 1"/>
    <property type="match status" value="1"/>
</dbReference>
<evidence type="ECO:0000256" key="2">
    <source>
        <dbReference type="SAM" id="MobiDB-lite"/>
    </source>
</evidence>
<evidence type="ECO:0000313" key="4">
    <source>
        <dbReference type="EMBL" id="ELU02816.1"/>
    </source>
</evidence>
<dbReference type="OrthoDB" id="2333384at2759"/>
<dbReference type="InterPro" id="IPR050357">
    <property type="entry name" value="Arrestin_domain-protein"/>
</dbReference>
<dbReference type="SUPFAM" id="SSF81296">
    <property type="entry name" value="E set domains"/>
    <property type="match status" value="2"/>
</dbReference>
<feature type="compositionally biased region" description="Polar residues" evidence="2">
    <location>
        <begin position="134"/>
        <end position="146"/>
    </location>
</feature>
<dbReference type="OMA" id="CKPPSFE"/>
<feature type="region of interest" description="Disordered" evidence="2">
    <location>
        <begin position="394"/>
        <end position="491"/>
    </location>
</feature>
<dbReference type="InterPro" id="IPR014752">
    <property type="entry name" value="Arrestin-like_C"/>
</dbReference>
<dbReference type="Gene3D" id="2.60.40.640">
    <property type="match status" value="2"/>
</dbReference>
<dbReference type="InterPro" id="IPR011022">
    <property type="entry name" value="Arrestin_C-like"/>
</dbReference>
<dbReference type="GO" id="GO:0005737">
    <property type="term" value="C:cytoplasm"/>
    <property type="evidence" value="ECO:0007669"/>
    <property type="project" value="TreeGrafter"/>
</dbReference>
<dbReference type="HOGENOM" id="CLU_555814_0_0_1"/>
<sequence length="491" mass="54302">MASRKSQVMSMALISIYNQALLMVVTASGRIIMRSDVSIHYDGEGAKYAAGDVIKGHVEVVLTSEIKVKEIIANFFGIARVCWSEQRAYTKGSSPVVNHKNSEVYLDQNVVLLMKDTAKEPLTKRDSNRAMKASRTSSKNSTLQTPIAVSGTADEEGILISAGSHIFPFELTLPRDLPASYVGQFGQVKYGVHAMLVRPWKFDIEREREFEVTGYMDMNEEPDLAVCSSVRPIGGLEEFRIGFMCFEAGRVTAELRVARRGYIPGEMIPFSAEIENLTSKTLHETRVALVQIVIFRIGKKSKRSVTTLSSMSKGAVQAGSTFKMQNESLPIPPVPPSSSKSCKVLSIRYAVQLCINHSSWQENLILPVTVTIGTIGLRVHTINTYLQLLGIAPTPMSSPRTSERAMRQSISSADSIRRIQGSRQSIASNTTPRLQDSKRRKNYHPLPSAASKNSLNTDRDSLRRDTLENITEMSDSPSRTCSVEVYASDNK</sequence>
<dbReference type="EMBL" id="KB303737">
    <property type="protein sequence ID" value="ELU02816.1"/>
    <property type="molecule type" value="Genomic_DNA"/>
</dbReference>
<evidence type="ECO:0000313" key="5">
    <source>
        <dbReference type="EnsemblMetazoa" id="CapteP212962"/>
    </source>
</evidence>
<dbReference type="PANTHER" id="PTHR11188">
    <property type="entry name" value="ARRESTIN DOMAIN CONTAINING PROTEIN"/>
    <property type="match status" value="1"/>
</dbReference>
<dbReference type="AlphaFoldDB" id="R7U9J7"/>
<keyword evidence="6" id="KW-1185">Reference proteome</keyword>
<dbReference type="GO" id="GO:0015031">
    <property type="term" value="P:protein transport"/>
    <property type="evidence" value="ECO:0007669"/>
    <property type="project" value="TreeGrafter"/>
</dbReference>
<dbReference type="STRING" id="283909.R7U9J7"/>
<feature type="region of interest" description="Disordered" evidence="2">
    <location>
        <begin position="123"/>
        <end position="146"/>
    </location>
</feature>
<feature type="compositionally biased region" description="Polar residues" evidence="2">
    <location>
        <begin position="421"/>
        <end position="434"/>
    </location>
</feature>
<reference evidence="5" key="3">
    <citation type="submission" date="2015-06" db="UniProtKB">
        <authorList>
            <consortium name="EnsemblMetazoa"/>
        </authorList>
    </citation>
    <scope>IDENTIFICATION</scope>
</reference>
<dbReference type="Pfam" id="PF00339">
    <property type="entry name" value="Arrestin_N"/>
    <property type="match status" value="2"/>
</dbReference>
<evidence type="ECO:0000259" key="3">
    <source>
        <dbReference type="SMART" id="SM01017"/>
    </source>
</evidence>
<gene>
    <name evidence="4" type="ORF">CAPTEDRAFT_212962</name>
</gene>
<feature type="domain" description="Arrestin C-terminal-like" evidence="3">
    <location>
        <begin position="247"/>
        <end position="377"/>
    </location>
</feature>
<dbReference type="Pfam" id="PF02752">
    <property type="entry name" value="Arrestin_C"/>
    <property type="match status" value="1"/>
</dbReference>
<evidence type="ECO:0000256" key="1">
    <source>
        <dbReference type="ARBA" id="ARBA00005298"/>
    </source>
</evidence>
<organism evidence="4">
    <name type="scientific">Capitella teleta</name>
    <name type="common">Polychaete worm</name>
    <dbReference type="NCBI Taxonomy" id="283909"/>
    <lineage>
        <taxon>Eukaryota</taxon>
        <taxon>Metazoa</taxon>
        <taxon>Spiralia</taxon>
        <taxon>Lophotrochozoa</taxon>
        <taxon>Annelida</taxon>
        <taxon>Polychaeta</taxon>
        <taxon>Sedentaria</taxon>
        <taxon>Scolecida</taxon>
        <taxon>Capitellidae</taxon>
        <taxon>Capitella</taxon>
    </lineage>
</organism>
<reference evidence="6" key="1">
    <citation type="submission" date="2012-12" db="EMBL/GenBank/DDBJ databases">
        <authorList>
            <person name="Hellsten U."/>
            <person name="Grimwood J."/>
            <person name="Chapman J.A."/>
            <person name="Shapiro H."/>
            <person name="Aerts A."/>
            <person name="Otillar R.P."/>
            <person name="Terry A.Y."/>
            <person name="Boore J.L."/>
            <person name="Simakov O."/>
            <person name="Marletaz F."/>
            <person name="Cho S.-J."/>
            <person name="Edsinger-Gonzales E."/>
            <person name="Havlak P."/>
            <person name="Kuo D.-H."/>
            <person name="Larsson T."/>
            <person name="Lv J."/>
            <person name="Arendt D."/>
            <person name="Savage R."/>
            <person name="Osoegawa K."/>
            <person name="de Jong P."/>
            <person name="Lindberg D.R."/>
            <person name="Seaver E.C."/>
            <person name="Weisblat D.A."/>
            <person name="Putnam N.H."/>
            <person name="Grigoriev I.V."/>
            <person name="Rokhsar D.S."/>
        </authorList>
    </citation>
    <scope>NUCLEOTIDE SEQUENCE</scope>
    <source>
        <strain evidence="6">I ESC-2004</strain>
    </source>
</reference>
<feature type="compositionally biased region" description="Basic and acidic residues" evidence="2">
    <location>
        <begin position="457"/>
        <end position="467"/>
    </location>
</feature>
<dbReference type="InterPro" id="IPR014756">
    <property type="entry name" value="Ig_E-set"/>
</dbReference>
<dbReference type="InterPro" id="IPR011021">
    <property type="entry name" value="Arrestin-like_N"/>
</dbReference>
<dbReference type="SMART" id="SM01017">
    <property type="entry name" value="Arrestin_C"/>
    <property type="match status" value="1"/>
</dbReference>
<dbReference type="Proteomes" id="UP000014760">
    <property type="component" value="Unassembled WGS sequence"/>
</dbReference>
<name>R7U9J7_CAPTE</name>
<dbReference type="EMBL" id="AMQN01008684">
    <property type="status" value="NOT_ANNOTATED_CDS"/>
    <property type="molecule type" value="Genomic_DNA"/>
</dbReference>
<dbReference type="EnsemblMetazoa" id="CapteT212962">
    <property type="protein sequence ID" value="CapteP212962"/>
    <property type="gene ID" value="CapteG212962"/>
</dbReference>
<comment type="similarity">
    <text evidence="1">Belongs to the arrestin family.</text>
</comment>